<sequence>MRSFTRAPPTGISLTSRRYRLDSSKVEGLGARGVRAGSACRRPLATTVTDEMTTSVTGSFIFKAWSEQF</sequence>
<organism evidence="1 2">
    <name type="scientific">Eumeta variegata</name>
    <name type="common">Bagworm moth</name>
    <name type="synonym">Eumeta japonica</name>
    <dbReference type="NCBI Taxonomy" id="151549"/>
    <lineage>
        <taxon>Eukaryota</taxon>
        <taxon>Metazoa</taxon>
        <taxon>Ecdysozoa</taxon>
        <taxon>Arthropoda</taxon>
        <taxon>Hexapoda</taxon>
        <taxon>Insecta</taxon>
        <taxon>Pterygota</taxon>
        <taxon>Neoptera</taxon>
        <taxon>Endopterygota</taxon>
        <taxon>Lepidoptera</taxon>
        <taxon>Glossata</taxon>
        <taxon>Ditrysia</taxon>
        <taxon>Tineoidea</taxon>
        <taxon>Psychidae</taxon>
        <taxon>Oiketicinae</taxon>
        <taxon>Eumeta</taxon>
    </lineage>
</organism>
<name>A0A4C1TVC7_EUMVA</name>
<proteinExistence type="predicted"/>
<gene>
    <name evidence="1" type="ORF">EVAR_7841_1</name>
</gene>
<dbReference type="AlphaFoldDB" id="A0A4C1TVC7"/>
<protein>
    <submittedName>
        <fullName evidence="1">Uncharacterized protein</fullName>
    </submittedName>
</protein>
<dbReference type="EMBL" id="BGZK01000091">
    <property type="protein sequence ID" value="GBP17848.1"/>
    <property type="molecule type" value="Genomic_DNA"/>
</dbReference>
<dbReference type="Proteomes" id="UP000299102">
    <property type="component" value="Unassembled WGS sequence"/>
</dbReference>
<comment type="caution">
    <text evidence="1">The sequence shown here is derived from an EMBL/GenBank/DDBJ whole genome shotgun (WGS) entry which is preliminary data.</text>
</comment>
<keyword evidence="2" id="KW-1185">Reference proteome</keyword>
<reference evidence="1 2" key="1">
    <citation type="journal article" date="2019" name="Commun. Biol.">
        <title>The bagworm genome reveals a unique fibroin gene that provides high tensile strength.</title>
        <authorList>
            <person name="Kono N."/>
            <person name="Nakamura H."/>
            <person name="Ohtoshi R."/>
            <person name="Tomita M."/>
            <person name="Numata K."/>
            <person name="Arakawa K."/>
        </authorList>
    </citation>
    <scope>NUCLEOTIDE SEQUENCE [LARGE SCALE GENOMIC DNA]</scope>
</reference>
<accession>A0A4C1TVC7</accession>
<evidence type="ECO:0000313" key="2">
    <source>
        <dbReference type="Proteomes" id="UP000299102"/>
    </source>
</evidence>
<evidence type="ECO:0000313" key="1">
    <source>
        <dbReference type="EMBL" id="GBP17848.1"/>
    </source>
</evidence>